<evidence type="ECO:0000259" key="10">
    <source>
        <dbReference type="PROSITE" id="PS50881"/>
    </source>
</evidence>
<dbReference type="GO" id="GO:0006412">
    <property type="term" value="P:translation"/>
    <property type="evidence" value="ECO:0007669"/>
    <property type="project" value="InterPro"/>
</dbReference>
<dbReference type="EMBL" id="HAAD01004227">
    <property type="protein sequence ID" value="CDG70459.1"/>
    <property type="molecule type" value="mRNA"/>
</dbReference>
<comment type="similarity">
    <text evidence="2 9">Belongs to the universal ribosomal protein uS5 family.</text>
</comment>
<dbReference type="PROSITE" id="PS50881">
    <property type="entry name" value="S5_DSRBD"/>
    <property type="match status" value="1"/>
</dbReference>
<dbReference type="InterPro" id="IPR000851">
    <property type="entry name" value="Ribosomal_uS5"/>
</dbReference>
<dbReference type="InterPro" id="IPR014721">
    <property type="entry name" value="Ribsml_uS5_D2-typ_fold_subgr"/>
</dbReference>
<organism evidence="11">
    <name type="scientific">Hydra vulgaris</name>
    <name type="common">Hydra</name>
    <name type="synonym">Hydra attenuata</name>
    <dbReference type="NCBI Taxonomy" id="6087"/>
    <lineage>
        <taxon>Eukaryota</taxon>
        <taxon>Metazoa</taxon>
        <taxon>Cnidaria</taxon>
        <taxon>Hydrozoa</taxon>
        <taxon>Hydroidolina</taxon>
        <taxon>Anthoathecata</taxon>
        <taxon>Aplanulata</taxon>
        <taxon>Hydridae</taxon>
        <taxon>Hydra</taxon>
    </lineage>
</organism>
<dbReference type="InterPro" id="IPR048584">
    <property type="entry name" value="Ribosomal_uS5m_N"/>
</dbReference>
<evidence type="ECO:0000256" key="9">
    <source>
        <dbReference type="RuleBase" id="RU003823"/>
    </source>
</evidence>
<dbReference type="SUPFAM" id="SSF54211">
    <property type="entry name" value="Ribosomal protein S5 domain 2-like"/>
    <property type="match status" value="1"/>
</dbReference>
<keyword evidence="3 8" id="KW-0689">Ribosomal protein</keyword>
<feature type="domain" description="S5 DRBM" evidence="10">
    <location>
        <begin position="158"/>
        <end position="221"/>
    </location>
</feature>
<accession>T2MEC5</accession>
<dbReference type="AlphaFoldDB" id="T2MEC5"/>
<gene>
    <name evidence="11" type="primary">MRPS5</name>
</gene>
<dbReference type="OrthoDB" id="309483at2759"/>
<dbReference type="GO" id="GO:0005743">
    <property type="term" value="C:mitochondrial inner membrane"/>
    <property type="evidence" value="ECO:0007669"/>
    <property type="project" value="UniProtKB-ARBA"/>
</dbReference>
<evidence type="ECO:0000256" key="7">
    <source>
        <dbReference type="ARBA" id="ARBA00041606"/>
    </source>
</evidence>
<dbReference type="PANTHER" id="PTHR48277:SF1">
    <property type="entry name" value="MITOCHONDRIAL RIBOSOMAL PROTEIN S5"/>
    <property type="match status" value="1"/>
</dbReference>
<evidence type="ECO:0000256" key="6">
    <source>
        <dbReference type="ARBA" id="ARBA00039335"/>
    </source>
</evidence>
<feature type="non-terminal residue" evidence="11">
    <location>
        <position position="1"/>
    </location>
</feature>
<name>T2MEC5_HYDVU</name>
<keyword evidence="5 8" id="KW-0687">Ribonucleoprotein</keyword>
<keyword evidence="4" id="KW-0496">Mitochondrion</keyword>
<dbReference type="GO" id="GO:0003735">
    <property type="term" value="F:structural constituent of ribosome"/>
    <property type="evidence" value="ECO:0007669"/>
    <property type="project" value="UniProtKB-UniRule"/>
</dbReference>
<reference evidence="11" key="1">
    <citation type="journal article" date="2013" name="Genome Biol. Evol.">
        <title>Punctuated emergences of genetic and phenotypic innovations in eumetazoan, bilaterian, euteleostome, and hominidae ancestors.</title>
        <authorList>
            <person name="Wenger Y."/>
            <person name="Galliot B."/>
        </authorList>
    </citation>
    <scope>NUCLEOTIDE SEQUENCE</scope>
    <source>
        <tissue evidence="11">Whole animals</tissue>
    </source>
</reference>
<dbReference type="Gene3D" id="3.30.230.10">
    <property type="match status" value="1"/>
</dbReference>
<dbReference type="InterPro" id="IPR005324">
    <property type="entry name" value="Ribosomal_uS5_C"/>
</dbReference>
<evidence type="ECO:0000256" key="1">
    <source>
        <dbReference type="ARBA" id="ARBA00004173"/>
    </source>
</evidence>
<evidence type="ECO:0000256" key="4">
    <source>
        <dbReference type="ARBA" id="ARBA00023128"/>
    </source>
</evidence>
<evidence type="ECO:0000313" key="11">
    <source>
        <dbReference type="EMBL" id="CDG70459.1"/>
    </source>
</evidence>
<dbReference type="FunFam" id="3.30.230.10:FF:000002">
    <property type="entry name" value="30S ribosomal protein S5"/>
    <property type="match status" value="1"/>
</dbReference>
<proteinExistence type="evidence at transcript level"/>
<dbReference type="FunFam" id="3.30.160.20:FF:000022">
    <property type="entry name" value="28S ribosomal protein S5, mitochondrial"/>
    <property type="match status" value="1"/>
</dbReference>
<comment type="subcellular location">
    <subcellularLocation>
        <location evidence="1">Mitochondrion</location>
    </subcellularLocation>
</comment>
<evidence type="ECO:0000256" key="2">
    <source>
        <dbReference type="ARBA" id="ARBA00008945"/>
    </source>
</evidence>
<evidence type="ECO:0000256" key="3">
    <source>
        <dbReference type="ARBA" id="ARBA00022980"/>
    </source>
</evidence>
<dbReference type="GO" id="GO:0003723">
    <property type="term" value="F:RNA binding"/>
    <property type="evidence" value="ECO:0007669"/>
    <property type="project" value="InterPro"/>
</dbReference>
<dbReference type="SUPFAM" id="SSF54768">
    <property type="entry name" value="dsRNA-binding domain-like"/>
    <property type="match status" value="1"/>
</dbReference>
<dbReference type="InterPro" id="IPR020568">
    <property type="entry name" value="Ribosomal_Su5_D2-typ_SF"/>
</dbReference>
<evidence type="ECO:0000256" key="5">
    <source>
        <dbReference type="ARBA" id="ARBA00023274"/>
    </source>
</evidence>
<dbReference type="Pfam" id="PF21251">
    <property type="entry name" value="Ribosomal_uS5m_N"/>
    <property type="match status" value="1"/>
</dbReference>
<dbReference type="InterPro" id="IPR013810">
    <property type="entry name" value="Ribosomal_uS5_N"/>
</dbReference>
<sequence>ACKMSLRIYSGLKLISKCLYSNTKCGHNFSAIGELCDYIRKPSYWVSKRYYVIGEYDKLWQAVSSGKGKRGGKKRTAAKAIDGEFIKFGKANMQFPGLNAPLPIKDRERSEKKSTFPKSDRIKHAKFDASLRGWSGTSWPGRYAGSPETPNKEPIEDFKSIVIEVKKVSVTRGNGKRKRTSAIVVVGNGKGAIGWAIGKASFAASAIRKAKNKAVNYLHYVPVHADKTIYHSIETKVNSTTIKFERKVPGHGRRCQRIIRAICELAGIENIRCKIVGRTTPLSVVKATFQGLALQETHEELAERTGKNVVEFRPERGNIPVVVATPSEASVLRRIEREAKGDNDDISKYFDPFMNSHRPKTINQIRQS</sequence>
<protein>
    <recommendedName>
        <fullName evidence="6">Small ribosomal subunit protein uS5m</fullName>
    </recommendedName>
    <alternativeName>
        <fullName evidence="7">28S ribosomal protein S5, mitochondrial</fullName>
    </alternativeName>
</protein>
<dbReference type="PANTHER" id="PTHR48277">
    <property type="entry name" value="MITOCHONDRIAL RIBOSOMAL PROTEIN S5"/>
    <property type="match status" value="1"/>
</dbReference>
<evidence type="ECO:0000256" key="8">
    <source>
        <dbReference type="PROSITE-ProRule" id="PRU00268"/>
    </source>
</evidence>
<dbReference type="Gene3D" id="3.30.160.20">
    <property type="match status" value="1"/>
</dbReference>
<dbReference type="Pfam" id="PF03719">
    <property type="entry name" value="Ribosomal_S5_C"/>
    <property type="match status" value="1"/>
</dbReference>
<dbReference type="Pfam" id="PF00333">
    <property type="entry name" value="Ribosomal_S5"/>
    <property type="match status" value="1"/>
</dbReference>
<dbReference type="GO" id="GO:0005763">
    <property type="term" value="C:mitochondrial small ribosomal subunit"/>
    <property type="evidence" value="ECO:0007669"/>
    <property type="project" value="UniProtKB-ARBA"/>
</dbReference>